<keyword evidence="1" id="KW-0812">Transmembrane</keyword>
<evidence type="ECO:0000313" key="2">
    <source>
        <dbReference type="EMBL" id="VFJ47919.1"/>
    </source>
</evidence>
<evidence type="ECO:0000256" key="1">
    <source>
        <dbReference type="SAM" id="Phobius"/>
    </source>
</evidence>
<dbReference type="AlphaFoldDB" id="A0A450S7R5"/>
<protein>
    <submittedName>
        <fullName evidence="2">Uncharacterized protein</fullName>
    </submittedName>
</protein>
<evidence type="ECO:0000313" key="3">
    <source>
        <dbReference type="EMBL" id="VFJ48028.1"/>
    </source>
</evidence>
<accession>A0A450S7R5</accession>
<evidence type="ECO:0000313" key="4">
    <source>
        <dbReference type="EMBL" id="VFK07685.1"/>
    </source>
</evidence>
<name>A0A450S7R5_9GAMM</name>
<dbReference type="EMBL" id="CAADFA010000053">
    <property type="protein sequence ID" value="VFJ48028.1"/>
    <property type="molecule type" value="Genomic_DNA"/>
</dbReference>
<keyword evidence="1" id="KW-0472">Membrane</keyword>
<reference evidence="2" key="1">
    <citation type="submission" date="2019-02" db="EMBL/GenBank/DDBJ databases">
        <authorList>
            <person name="Gruber-Vodicka R. H."/>
            <person name="Seah K. B. B."/>
        </authorList>
    </citation>
    <scope>NUCLEOTIDE SEQUENCE</scope>
    <source>
        <strain evidence="2">BECK_BZ163</strain>
        <strain evidence="4">BECK_BZ164</strain>
        <strain evidence="3">BECK_BZ165</strain>
    </source>
</reference>
<organism evidence="2">
    <name type="scientific">Candidatus Kentrum sp. FM</name>
    <dbReference type="NCBI Taxonomy" id="2126340"/>
    <lineage>
        <taxon>Bacteria</taxon>
        <taxon>Pseudomonadati</taxon>
        <taxon>Pseudomonadota</taxon>
        <taxon>Gammaproteobacteria</taxon>
        <taxon>Candidatus Kentrum</taxon>
    </lineage>
</organism>
<dbReference type="EMBL" id="CAADFL010000048">
    <property type="protein sequence ID" value="VFK07685.1"/>
    <property type="molecule type" value="Genomic_DNA"/>
</dbReference>
<feature type="transmembrane region" description="Helical" evidence="1">
    <location>
        <begin position="42"/>
        <end position="65"/>
    </location>
</feature>
<keyword evidence="1" id="KW-1133">Transmembrane helix</keyword>
<dbReference type="EMBL" id="CAADEZ010000053">
    <property type="protein sequence ID" value="VFJ47919.1"/>
    <property type="molecule type" value="Genomic_DNA"/>
</dbReference>
<gene>
    <name evidence="2" type="ORF">BECKFM1743A_GA0114220_100538</name>
    <name evidence="4" type="ORF">BECKFM1743B_GA0114221_100488</name>
    <name evidence="3" type="ORF">BECKFM1743C_GA0114222_100538</name>
</gene>
<feature type="transmembrane region" description="Helical" evidence="1">
    <location>
        <begin position="15"/>
        <end position="36"/>
    </location>
</feature>
<sequence length="331" mass="37675">MNGKKHKMLQQSTKWMFIISMVYIVIICALIFSGFINNKEVAYIIIGFGTALVSWLVTHALTGWLDRDEKNRISENIGTILNSLQGRSLSMVRKNRKNLPNDYFLDIFKHPKLVKLSGISNAAFTYSILKNKAHPLVTALTDKKNEGLIVEVLLCHPESSYIRETRDEKEGIIKGRPCPCSKDIIESINNICELQKEHSKNKLSGSNRMVVRLSDHPINVSITYVKESDENSRQTFLVGFLMHHDLGSNLPIYDIQELTESLDIGEFREICLKNFDELFKDSKKNTIFVWDKEGCHFDKGGLPESSIDCEEEHNAVSDCMNDQEKSVTTPC</sequence>
<proteinExistence type="predicted"/>